<reference evidence="1" key="2">
    <citation type="submission" date="2025-09" db="UniProtKB">
        <authorList>
            <consortium name="Ensembl"/>
        </authorList>
    </citation>
    <scope>IDENTIFICATION</scope>
</reference>
<proteinExistence type="predicted"/>
<sequence length="102" mass="11734">MEKQIIPSLRKEAIISITSKDNREKLECSNYHPIRALIINYSLPILTVRHDGGGGVMIWCCFDASIDRTMNSDSPKSIRKLSSQNQNRHFECVILIFHQTLF</sequence>
<name>A0A3Q2C975_CYPVA</name>
<dbReference type="Ensembl" id="ENSCVAT00000013608.1">
    <property type="protein sequence ID" value="ENSCVAP00000001321.1"/>
    <property type="gene ID" value="ENSCVAG00000002290.1"/>
</dbReference>
<organism evidence="1 2">
    <name type="scientific">Cyprinodon variegatus</name>
    <name type="common">Sheepshead minnow</name>
    <dbReference type="NCBI Taxonomy" id="28743"/>
    <lineage>
        <taxon>Eukaryota</taxon>
        <taxon>Metazoa</taxon>
        <taxon>Chordata</taxon>
        <taxon>Craniata</taxon>
        <taxon>Vertebrata</taxon>
        <taxon>Euteleostomi</taxon>
        <taxon>Actinopterygii</taxon>
        <taxon>Neopterygii</taxon>
        <taxon>Teleostei</taxon>
        <taxon>Neoteleostei</taxon>
        <taxon>Acanthomorphata</taxon>
        <taxon>Ovalentaria</taxon>
        <taxon>Atherinomorphae</taxon>
        <taxon>Cyprinodontiformes</taxon>
        <taxon>Cyprinodontidae</taxon>
        <taxon>Cyprinodon</taxon>
    </lineage>
</organism>
<accession>A0A3Q2C975</accession>
<evidence type="ECO:0000313" key="2">
    <source>
        <dbReference type="Proteomes" id="UP000265020"/>
    </source>
</evidence>
<dbReference type="Proteomes" id="UP000265020">
    <property type="component" value="Unassembled WGS sequence"/>
</dbReference>
<protein>
    <submittedName>
        <fullName evidence="1">Uncharacterized protein</fullName>
    </submittedName>
</protein>
<keyword evidence="2" id="KW-1185">Reference proteome</keyword>
<dbReference type="AlphaFoldDB" id="A0A3Q2C975"/>
<evidence type="ECO:0000313" key="1">
    <source>
        <dbReference type="Ensembl" id="ENSCVAP00000001321.1"/>
    </source>
</evidence>
<reference evidence="1" key="1">
    <citation type="submission" date="2025-08" db="UniProtKB">
        <authorList>
            <consortium name="Ensembl"/>
        </authorList>
    </citation>
    <scope>IDENTIFICATION</scope>
</reference>